<feature type="domain" description="RSE1/DDB1/CPSF1 first beta-propeller" evidence="1">
    <location>
        <begin position="39"/>
        <end position="88"/>
    </location>
</feature>
<evidence type="ECO:0000259" key="1">
    <source>
        <dbReference type="Pfam" id="PF10433"/>
    </source>
</evidence>
<comment type="caution">
    <text evidence="2">The sequence shown here is derived from an EMBL/GenBank/DDBJ whole genome shotgun (WGS) entry which is preliminary data.</text>
</comment>
<dbReference type="Gene3D" id="2.130.10.10">
    <property type="entry name" value="YVTN repeat-like/Quinoprotein amine dehydrogenase"/>
    <property type="match status" value="1"/>
</dbReference>
<sequence>MEGGREETTVLRTTADGGGKVAAATVDGPPFSNLSSLLAMLDVPIYGRIGTLELFRPYGEARDYLFIATERYKFCVLQCDPETSELVTRLALLILIVG</sequence>
<keyword evidence="3" id="KW-1185">Reference proteome</keyword>
<name>A0AAN9FB11_CROPI</name>
<organism evidence="2 3">
    <name type="scientific">Crotalaria pallida</name>
    <name type="common">Smooth rattlebox</name>
    <name type="synonym">Crotalaria striata</name>
    <dbReference type="NCBI Taxonomy" id="3830"/>
    <lineage>
        <taxon>Eukaryota</taxon>
        <taxon>Viridiplantae</taxon>
        <taxon>Streptophyta</taxon>
        <taxon>Embryophyta</taxon>
        <taxon>Tracheophyta</taxon>
        <taxon>Spermatophyta</taxon>
        <taxon>Magnoliopsida</taxon>
        <taxon>eudicotyledons</taxon>
        <taxon>Gunneridae</taxon>
        <taxon>Pentapetalae</taxon>
        <taxon>rosids</taxon>
        <taxon>fabids</taxon>
        <taxon>Fabales</taxon>
        <taxon>Fabaceae</taxon>
        <taxon>Papilionoideae</taxon>
        <taxon>50 kb inversion clade</taxon>
        <taxon>genistoids sensu lato</taxon>
        <taxon>core genistoids</taxon>
        <taxon>Crotalarieae</taxon>
        <taxon>Crotalaria</taxon>
    </lineage>
</organism>
<dbReference type="InterPro" id="IPR050358">
    <property type="entry name" value="RSE1/DDB1/CFT1"/>
</dbReference>
<dbReference type="AlphaFoldDB" id="A0AAN9FB11"/>
<reference evidence="2 3" key="1">
    <citation type="submission" date="2024-01" db="EMBL/GenBank/DDBJ databases">
        <title>The genomes of 5 underutilized Papilionoideae crops provide insights into root nodulation and disease resistanc.</title>
        <authorList>
            <person name="Yuan L."/>
        </authorList>
    </citation>
    <scope>NUCLEOTIDE SEQUENCE [LARGE SCALE GENOMIC DNA]</scope>
    <source>
        <strain evidence="2">ZHUSHIDOU_FW_LH</strain>
        <tissue evidence="2">Leaf</tissue>
    </source>
</reference>
<accession>A0AAN9FB11</accession>
<evidence type="ECO:0000313" key="3">
    <source>
        <dbReference type="Proteomes" id="UP001372338"/>
    </source>
</evidence>
<dbReference type="InterPro" id="IPR018846">
    <property type="entry name" value="Beta-prop_RSE1/DDB1/CPSF1_1st"/>
</dbReference>
<dbReference type="EMBL" id="JAYWIO010000003">
    <property type="protein sequence ID" value="KAK7273152.1"/>
    <property type="molecule type" value="Genomic_DNA"/>
</dbReference>
<dbReference type="PANTHER" id="PTHR10644">
    <property type="entry name" value="DNA REPAIR/RNA PROCESSING CPSF FAMILY"/>
    <property type="match status" value="1"/>
</dbReference>
<dbReference type="Proteomes" id="UP001372338">
    <property type="component" value="Unassembled WGS sequence"/>
</dbReference>
<evidence type="ECO:0000313" key="2">
    <source>
        <dbReference type="EMBL" id="KAK7273152.1"/>
    </source>
</evidence>
<protein>
    <recommendedName>
        <fullName evidence="1">RSE1/DDB1/CPSF1 first beta-propeller domain-containing protein</fullName>
    </recommendedName>
</protein>
<proteinExistence type="predicted"/>
<dbReference type="Pfam" id="PF10433">
    <property type="entry name" value="Beta-prop_RSE1_1st"/>
    <property type="match status" value="1"/>
</dbReference>
<dbReference type="InterPro" id="IPR015943">
    <property type="entry name" value="WD40/YVTN_repeat-like_dom_sf"/>
</dbReference>
<gene>
    <name evidence="2" type="ORF">RIF29_14200</name>
</gene>